<keyword evidence="3" id="KW-0677">Repeat</keyword>
<reference evidence="9 10" key="1">
    <citation type="journal article" date="2023" name="Insect Mol. Biol.">
        <title>Genome sequencing provides insights into the evolution of gene families encoding plant cell wall-degrading enzymes in longhorned beetles.</title>
        <authorList>
            <person name="Shin N.R."/>
            <person name="Okamura Y."/>
            <person name="Kirsch R."/>
            <person name="Pauchet Y."/>
        </authorList>
    </citation>
    <scope>NUCLEOTIDE SEQUENCE [LARGE SCALE GENOMIC DNA]</scope>
    <source>
        <strain evidence="9">EAD_L_NR</strain>
    </source>
</reference>
<evidence type="ECO:0000256" key="4">
    <source>
        <dbReference type="ARBA" id="ARBA00023157"/>
    </source>
</evidence>
<dbReference type="AlphaFoldDB" id="A0AAV8WFI4"/>
<comment type="caution">
    <text evidence="9">The sequence shown here is derived from an EMBL/GenBank/DDBJ whole genome shotgun (WGS) entry which is preliminary data.</text>
</comment>
<dbReference type="Proteomes" id="UP001159042">
    <property type="component" value="Unassembled WGS sequence"/>
</dbReference>
<evidence type="ECO:0000256" key="7">
    <source>
        <dbReference type="SAM" id="SignalP"/>
    </source>
</evidence>
<feature type="domain" description="Chitin-binding type-2" evidence="8">
    <location>
        <begin position="21"/>
        <end position="79"/>
    </location>
</feature>
<evidence type="ECO:0000259" key="8">
    <source>
        <dbReference type="PROSITE" id="PS50940"/>
    </source>
</evidence>
<keyword evidence="5" id="KW-0325">Glycoprotein</keyword>
<dbReference type="SMART" id="SM00494">
    <property type="entry name" value="ChtBD2"/>
    <property type="match status" value="1"/>
</dbReference>
<dbReference type="InterPro" id="IPR051940">
    <property type="entry name" value="Chitin_bind-dev_reg"/>
</dbReference>
<evidence type="ECO:0000256" key="1">
    <source>
        <dbReference type="ARBA" id="ARBA00022669"/>
    </source>
</evidence>
<name>A0AAV8WFI4_9CUCU</name>
<dbReference type="PANTHER" id="PTHR23301">
    <property type="entry name" value="CHITIN BINDING PERITROPHIN-A"/>
    <property type="match status" value="1"/>
</dbReference>
<dbReference type="InterPro" id="IPR002557">
    <property type="entry name" value="Chitin-bd_dom"/>
</dbReference>
<evidence type="ECO:0000256" key="6">
    <source>
        <dbReference type="SAM" id="MobiDB-lite"/>
    </source>
</evidence>
<sequence>MNKALLVAGLLVAVFASVLAVPDCPDEDEDSHATYYPHETECWKYYECDNGVADLLDCPTGLYWDVRLNVCNWDADCGDLSTSTAAPTPTTEGTTIPTTDEATTTESDG</sequence>
<gene>
    <name evidence="9" type="ORF">NQ315_009349</name>
</gene>
<dbReference type="PANTHER" id="PTHR23301:SF0">
    <property type="entry name" value="CHITIN-BINDING TYPE-2 DOMAIN-CONTAINING PROTEIN-RELATED"/>
    <property type="match status" value="1"/>
</dbReference>
<evidence type="ECO:0000313" key="10">
    <source>
        <dbReference type="Proteomes" id="UP001159042"/>
    </source>
</evidence>
<dbReference type="GO" id="GO:0005576">
    <property type="term" value="C:extracellular region"/>
    <property type="evidence" value="ECO:0007669"/>
    <property type="project" value="InterPro"/>
</dbReference>
<dbReference type="InterPro" id="IPR036508">
    <property type="entry name" value="Chitin-bd_dom_sf"/>
</dbReference>
<feature type="chain" id="PRO_5043574984" description="Chitin-binding type-2 domain-containing protein" evidence="7">
    <location>
        <begin position="21"/>
        <end position="109"/>
    </location>
</feature>
<dbReference type="Pfam" id="PF01607">
    <property type="entry name" value="CBM_14"/>
    <property type="match status" value="1"/>
</dbReference>
<keyword evidence="10" id="KW-1185">Reference proteome</keyword>
<dbReference type="PROSITE" id="PS50940">
    <property type="entry name" value="CHIT_BIND_II"/>
    <property type="match status" value="1"/>
</dbReference>
<dbReference type="Gene3D" id="2.170.140.10">
    <property type="entry name" value="Chitin binding domain"/>
    <property type="match status" value="1"/>
</dbReference>
<protein>
    <recommendedName>
        <fullName evidence="8">Chitin-binding type-2 domain-containing protein</fullName>
    </recommendedName>
</protein>
<evidence type="ECO:0000256" key="2">
    <source>
        <dbReference type="ARBA" id="ARBA00022729"/>
    </source>
</evidence>
<dbReference type="GO" id="GO:0008061">
    <property type="term" value="F:chitin binding"/>
    <property type="evidence" value="ECO:0007669"/>
    <property type="project" value="UniProtKB-KW"/>
</dbReference>
<feature type="region of interest" description="Disordered" evidence="6">
    <location>
        <begin position="81"/>
        <end position="109"/>
    </location>
</feature>
<proteinExistence type="predicted"/>
<evidence type="ECO:0000313" key="9">
    <source>
        <dbReference type="EMBL" id="KAJ8925510.1"/>
    </source>
</evidence>
<accession>A0AAV8WFI4</accession>
<evidence type="ECO:0000256" key="3">
    <source>
        <dbReference type="ARBA" id="ARBA00022737"/>
    </source>
</evidence>
<evidence type="ECO:0000256" key="5">
    <source>
        <dbReference type="ARBA" id="ARBA00023180"/>
    </source>
</evidence>
<keyword evidence="4" id="KW-1015">Disulfide bond</keyword>
<organism evidence="9 10">
    <name type="scientific">Exocentrus adspersus</name>
    <dbReference type="NCBI Taxonomy" id="1586481"/>
    <lineage>
        <taxon>Eukaryota</taxon>
        <taxon>Metazoa</taxon>
        <taxon>Ecdysozoa</taxon>
        <taxon>Arthropoda</taxon>
        <taxon>Hexapoda</taxon>
        <taxon>Insecta</taxon>
        <taxon>Pterygota</taxon>
        <taxon>Neoptera</taxon>
        <taxon>Endopterygota</taxon>
        <taxon>Coleoptera</taxon>
        <taxon>Polyphaga</taxon>
        <taxon>Cucujiformia</taxon>
        <taxon>Chrysomeloidea</taxon>
        <taxon>Cerambycidae</taxon>
        <taxon>Lamiinae</taxon>
        <taxon>Acanthocinini</taxon>
        <taxon>Exocentrus</taxon>
    </lineage>
</organism>
<keyword evidence="1" id="KW-0147">Chitin-binding</keyword>
<dbReference type="EMBL" id="JANEYG010000001">
    <property type="protein sequence ID" value="KAJ8925510.1"/>
    <property type="molecule type" value="Genomic_DNA"/>
</dbReference>
<dbReference type="SUPFAM" id="SSF57625">
    <property type="entry name" value="Invertebrate chitin-binding proteins"/>
    <property type="match status" value="1"/>
</dbReference>
<keyword evidence="2 7" id="KW-0732">Signal</keyword>
<feature type="signal peptide" evidence="7">
    <location>
        <begin position="1"/>
        <end position="20"/>
    </location>
</feature>